<evidence type="ECO:0008006" key="9">
    <source>
        <dbReference type="Google" id="ProtNLM"/>
    </source>
</evidence>
<evidence type="ECO:0000313" key="7">
    <source>
        <dbReference type="EMBL" id="KAK8838932.1"/>
    </source>
</evidence>
<dbReference type="InterPro" id="IPR051575">
    <property type="entry name" value="Myb-like_DNA-bd"/>
</dbReference>
<feature type="domain" description="Myb-like" evidence="5">
    <location>
        <begin position="110"/>
        <end position="160"/>
    </location>
</feature>
<dbReference type="Pfam" id="PF00249">
    <property type="entry name" value="Myb_DNA-binding"/>
    <property type="match status" value="2"/>
</dbReference>
<keyword evidence="1" id="KW-0805">Transcription regulation</keyword>
<keyword evidence="2" id="KW-0238">DNA-binding</keyword>
<reference evidence="7 8" key="1">
    <citation type="submission" date="2024-04" db="EMBL/GenBank/DDBJ databases">
        <title>Tritrichomonas musculus Genome.</title>
        <authorList>
            <person name="Alves-Ferreira E."/>
            <person name="Grigg M."/>
            <person name="Lorenzi H."/>
            <person name="Galac M."/>
        </authorList>
    </citation>
    <scope>NUCLEOTIDE SEQUENCE [LARGE SCALE GENOMIC DNA]</scope>
    <source>
        <strain evidence="7 8">EAF2021</strain>
    </source>
</reference>
<gene>
    <name evidence="7" type="ORF">M9Y10_032391</name>
</gene>
<name>A0ABR2GZF5_9EUKA</name>
<evidence type="ECO:0000259" key="6">
    <source>
        <dbReference type="PROSITE" id="PS51294"/>
    </source>
</evidence>
<proteinExistence type="predicted"/>
<dbReference type="EMBL" id="JAPFFF010000053">
    <property type="protein sequence ID" value="KAK8838932.1"/>
    <property type="molecule type" value="Genomic_DNA"/>
</dbReference>
<dbReference type="InterPro" id="IPR009057">
    <property type="entry name" value="Homeodomain-like_sf"/>
</dbReference>
<evidence type="ECO:0000256" key="4">
    <source>
        <dbReference type="ARBA" id="ARBA00023242"/>
    </source>
</evidence>
<dbReference type="PANTHER" id="PTHR46621:SF1">
    <property type="entry name" value="SNRNA-ACTIVATING PROTEIN COMPLEX SUBUNIT 4"/>
    <property type="match status" value="1"/>
</dbReference>
<dbReference type="InterPro" id="IPR017930">
    <property type="entry name" value="Myb_dom"/>
</dbReference>
<dbReference type="PROSITE" id="PS50090">
    <property type="entry name" value="MYB_LIKE"/>
    <property type="match status" value="2"/>
</dbReference>
<evidence type="ECO:0000256" key="3">
    <source>
        <dbReference type="ARBA" id="ARBA00023163"/>
    </source>
</evidence>
<dbReference type="SMART" id="SM00717">
    <property type="entry name" value="SANT"/>
    <property type="match status" value="2"/>
</dbReference>
<organism evidence="7 8">
    <name type="scientific">Tritrichomonas musculus</name>
    <dbReference type="NCBI Taxonomy" id="1915356"/>
    <lineage>
        <taxon>Eukaryota</taxon>
        <taxon>Metamonada</taxon>
        <taxon>Parabasalia</taxon>
        <taxon>Tritrichomonadida</taxon>
        <taxon>Tritrichomonadidae</taxon>
        <taxon>Tritrichomonas</taxon>
    </lineage>
</organism>
<dbReference type="Gene3D" id="1.10.10.60">
    <property type="entry name" value="Homeodomain-like"/>
    <property type="match status" value="2"/>
</dbReference>
<keyword evidence="4" id="KW-0539">Nucleus</keyword>
<dbReference type="Proteomes" id="UP001470230">
    <property type="component" value="Unassembled WGS sequence"/>
</dbReference>
<evidence type="ECO:0000313" key="8">
    <source>
        <dbReference type="Proteomes" id="UP001470230"/>
    </source>
</evidence>
<dbReference type="SUPFAM" id="SSF46689">
    <property type="entry name" value="Homeodomain-like"/>
    <property type="match status" value="1"/>
</dbReference>
<keyword evidence="8" id="KW-1185">Reference proteome</keyword>
<dbReference type="CDD" id="cd00167">
    <property type="entry name" value="SANT"/>
    <property type="match status" value="2"/>
</dbReference>
<dbReference type="PANTHER" id="PTHR46621">
    <property type="entry name" value="SNRNA-ACTIVATING PROTEIN COMPLEX SUBUNIT 4"/>
    <property type="match status" value="1"/>
</dbReference>
<keyword evidence="3" id="KW-0804">Transcription</keyword>
<accession>A0ABR2GZF5</accession>
<sequence length="226" mass="26385">MNSSTDKNNISSLLFQLLSDQSPEEKCSTNLLKSVIKSRKKTNNNDQADDDKETNGQDKIKTYAKFTSAEDAQLKKIVSFLGPKNWTTVASFMPNKTSRQCRDRYMNYLAPGFIHSNWTEEEDSILAKKYEEFGPHWSRIQNFLPHRTSNSIKNRYNYTISKKPELNSTFSISQQINMPEQVKEINPIFTLNDINDFENDFQNPLIPDFELNDNEYNFSNEDFEIY</sequence>
<dbReference type="PROSITE" id="PS51294">
    <property type="entry name" value="HTH_MYB"/>
    <property type="match status" value="2"/>
</dbReference>
<feature type="domain" description="Myb-like" evidence="5">
    <location>
        <begin position="65"/>
        <end position="109"/>
    </location>
</feature>
<evidence type="ECO:0000259" key="5">
    <source>
        <dbReference type="PROSITE" id="PS50090"/>
    </source>
</evidence>
<evidence type="ECO:0000256" key="1">
    <source>
        <dbReference type="ARBA" id="ARBA00023015"/>
    </source>
</evidence>
<dbReference type="InterPro" id="IPR001005">
    <property type="entry name" value="SANT/Myb"/>
</dbReference>
<comment type="caution">
    <text evidence="7">The sequence shown here is derived from an EMBL/GenBank/DDBJ whole genome shotgun (WGS) entry which is preliminary data.</text>
</comment>
<feature type="domain" description="HTH myb-type" evidence="6">
    <location>
        <begin position="58"/>
        <end position="113"/>
    </location>
</feature>
<protein>
    <recommendedName>
        <fullName evidence="9">Myb-like DNA-binding domain containing protein</fullName>
    </recommendedName>
</protein>
<feature type="domain" description="HTH myb-type" evidence="6">
    <location>
        <begin position="115"/>
        <end position="164"/>
    </location>
</feature>
<evidence type="ECO:0000256" key="2">
    <source>
        <dbReference type="ARBA" id="ARBA00023125"/>
    </source>
</evidence>